<evidence type="ECO:0000313" key="2">
    <source>
        <dbReference type="Proteomes" id="UP000464674"/>
    </source>
</evidence>
<dbReference type="AlphaFoldDB" id="A0A857FNS8"/>
<reference evidence="1 2" key="1">
    <citation type="journal article" date="2020" name="Carbohydr. Polym.">
        <title>Characterization and optimization of production of bacterial cellulose from strain CGMCC 17276 based on whole-genome analysis.</title>
        <authorList>
            <person name="Lu T."/>
            <person name="Gao H."/>
            <person name="Liao B."/>
            <person name="Wu J."/>
            <person name="Zhang W."/>
            <person name="Huang J."/>
            <person name="Liu M."/>
            <person name="Huang J."/>
            <person name="Chang Z."/>
            <person name="Jin M."/>
            <person name="Yi Z."/>
            <person name="Jiang D."/>
        </authorList>
    </citation>
    <scope>NUCLEOTIDE SEQUENCE [LARGE SCALE GENOMIC DNA]</scope>
    <source>
        <strain evidence="1 2">CGMCC 17276</strain>
    </source>
</reference>
<dbReference type="EMBL" id="CP041348">
    <property type="protein sequence ID" value="QHC34154.1"/>
    <property type="molecule type" value="Genomic_DNA"/>
</dbReference>
<proteinExistence type="predicted"/>
<dbReference type="RefSeq" id="WP_159260033.1">
    <property type="nucleotide sequence ID" value="NZ_CP041348.1"/>
</dbReference>
<dbReference type="Proteomes" id="UP000464674">
    <property type="component" value="Chromosome"/>
</dbReference>
<name>A0A857FNS8_KOMXY</name>
<gene>
    <name evidence="1" type="ORF">FMA36_00265</name>
</gene>
<dbReference type="OrthoDB" id="7507358at2"/>
<evidence type="ECO:0000313" key="1">
    <source>
        <dbReference type="EMBL" id="QHC34154.1"/>
    </source>
</evidence>
<protein>
    <submittedName>
        <fullName evidence="1">Uncharacterized protein</fullName>
    </submittedName>
</protein>
<organism evidence="1 2">
    <name type="scientific">Komagataeibacter xylinus</name>
    <name type="common">Gluconacetobacter xylinus</name>
    <dbReference type="NCBI Taxonomy" id="28448"/>
    <lineage>
        <taxon>Bacteria</taxon>
        <taxon>Pseudomonadati</taxon>
        <taxon>Pseudomonadota</taxon>
        <taxon>Alphaproteobacteria</taxon>
        <taxon>Acetobacterales</taxon>
        <taxon>Acetobacteraceae</taxon>
        <taxon>Komagataeibacter</taxon>
    </lineage>
</organism>
<sequence length="127" mass="13849">MSLNIFGAAGNVCQAVNPHITIPIRFSTGSTDNADGSPNPTYSTASVEVEVQAVSSEDLKQIENINQQADMRSVYVFGVLNALNRPLQIGGDILTFYGSDWLVTQQLEEWGDGEWTKVLVTRQITTS</sequence>
<accession>A0A857FNS8</accession>